<comment type="caution">
    <text evidence="1">The sequence shown here is derived from an EMBL/GenBank/DDBJ whole genome shotgun (WGS) entry which is preliminary data.</text>
</comment>
<dbReference type="EMBL" id="AQHZ01000027">
    <property type="protein sequence ID" value="ENO17450.1"/>
    <property type="molecule type" value="Genomic_DNA"/>
</dbReference>
<dbReference type="Proteomes" id="UP000013015">
    <property type="component" value="Unassembled WGS sequence"/>
</dbReference>
<dbReference type="HOGENOM" id="CLU_3245893_0_0_11"/>
<evidence type="ECO:0000313" key="1">
    <source>
        <dbReference type="EMBL" id="ENO17450.1"/>
    </source>
</evidence>
<keyword evidence="2" id="KW-1185">Reference proteome</keyword>
<sequence length="42" mass="4513">MLTSATRSSAFPEIPFTRMGIGEFGLISKKKAFVSAKDSYAA</sequence>
<dbReference type="STRING" id="888050.HMPREF9004_1816"/>
<accession>N6W4I5</accession>
<name>N6W4I5_9ACTO</name>
<evidence type="ECO:0000313" key="2">
    <source>
        <dbReference type="Proteomes" id="UP000013015"/>
    </source>
</evidence>
<proteinExistence type="predicted"/>
<gene>
    <name evidence="1" type="ORF">HMPREF9004_1816</name>
</gene>
<organism evidence="1 2">
    <name type="scientific">Schaalia cardiffensis F0333</name>
    <dbReference type="NCBI Taxonomy" id="888050"/>
    <lineage>
        <taxon>Bacteria</taxon>
        <taxon>Bacillati</taxon>
        <taxon>Actinomycetota</taxon>
        <taxon>Actinomycetes</taxon>
        <taxon>Actinomycetales</taxon>
        <taxon>Actinomycetaceae</taxon>
        <taxon>Schaalia</taxon>
    </lineage>
</organism>
<dbReference type="AlphaFoldDB" id="N6W4I5"/>
<reference evidence="1 2" key="1">
    <citation type="submission" date="2013-03" db="EMBL/GenBank/DDBJ databases">
        <title>Reference genome for the Human Microbiome Project.</title>
        <authorList>
            <person name="Aqrawi P."/>
            <person name="Ayvaz T."/>
            <person name="Bess C."/>
            <person name="Blankenburg K."/>
            <person name="Coyle M."/>
            <person name="Deng J."/>
            <person name="Forbes L."/>
            <person name="Fowler G."/>
            <person name="Francisco L."/>
            <person name="Fu Q."/>
            <person name="Gibbs R."/>
            <person name="Gross S."/>
            <person name="Gubbala S."/>
            <person name="Hale W."/>
            <person name="Hemphill L."/>
            <person name="Highlander S."/>
            <person name="Hirani K."/>
            <person name="Jackson L."/>
            <person name="Jakkamsetti A."/>
            <person name="Javaid M."/>
            <person name="Jayaseelan J.C."/>
            <person name="Jiang H."/>
            <person name="Joshi V."/>
            <person name="Korchina V."/>
            <person name="Kovar C."/>
            <person name="Lara F."/>
            <person name="Lee S."/>
            <person name="Liu Y."/>
            <person name="Mata R."/>
            <person name="Mathew T."/>
            <person name="Munidasa M."/>
            <person name="Muzny D."/>
            <person name="Nazareth L."/>
            <person name="Ngo R."/>
            <person name="Nguyen L."/>
            <person name="Nguyen N."/>
            <person name="Okwuonu G."/>
            <person name="Ongeri F."/>
            <person name="Palculict T."/>
            <person name="Patil S."/>
            <person name="Petrosino J."/>
            <person name="Pham C."/>
            <person name="Pham P."/>
            <person name="Pu L.-L."/>
            <person name="Qin X."/>
            <person name="Qu J."/>
            <person name="Reid J."/>
            <person name="Ross M."/>
            <person name="Ruth R."/>
            <person name="Saada N."/>
            <person name="San Lucas F."/>
            <person name="Santibanez J."/>
            <person name="Shang Y."/>
            <person name="Simmons D."/>
            <person name="Song X.-Z."/>
            <person name="Tang L.-Y."/>
            <person name="Thornton R."/>
            <person name="Warren J."/>
            <person name="Weissenberger G."/>
            <person name="Wilczek-Boney K."/>
            <person name="Worley K."/>
            <person name="Youmans B."/>
            <person name="Zhang J."/>
            <person name="Zhang L."/>
            <person name="Zhao Z."/>
            <person name="Zhou C."/>
            <person name="Zhu D."/>
            <person name="Zhu Y."/>
        </authorList>
    </citation>
    <scope>NUCLEOTIDE SEQUENCE [LARGE SCALE GENOMIC DNA]</scope>
    <source>
        <strain evidence="1 2">F0333</strain>
    </source>
</reference>
<dbReference type="PATRIC" id="fig|888050.3.peg.1738"/>
<protein>
    <submittedName>
        <fullName evidence="1">Uncharacterized protein</fullName>
    </submittedName>
</protein>